<dbReference type="Proteomes" id="UP001234989">
    <property type="component" value="Chromosome 5"/>
</dbReference>
<dbReference type="InterPro" id="IPR044730">
    <property type="entry name" value="RNase_H-like_dom_plant"/>
</dbReference>
<protein>
    <recommendedName>
        <fullName evidence="2">RNase H type-1 domain-containing protein</fullName>
    </recommendedName>
</protein>
<dbReference type="InterPro" id="IPR002156">
    <property type="entry name" value="RNaseH_domain"/>
</dbReference>
<dbReference type="PANTHER" id="PTHR47723">
    <property type="entry name" value="OS05G0353850 PROTEIN"/>
    <property type="match status" value="1"/>
</dbReference>
<feature type="region of interest" description="Disordered" evidence="1">
    <location>
        <begin position="166"/>
        <end position="210"/>
    </location>
</feature>
<evidence type="ECO:0000259" key="2">
    <source>
        <dbReference type="PROSITE" id="PS50879"/>
    </source>
</evidence>
<keyword evidence="4" id="KW-1185">Reference proteome</keyword>
<dbReference type="InterPro" id="IPR012337">
    <property type="entry name" value="RNaseH-like_sf"/>
</dbReference>
<dbReference type="Gene3D" id="3.30.420.10">
    <property type="entry name" value="Ribonuclease H-like superfamily/Ribonuclease H"/>
    <property type="match status" value="1"/>
</dbReference>
<proteinExistence type="predicted"/>
<organism evidence="3 4">
    <name type="scientific">Solanum verrucosum</name>
    <dbReference type="NCBI Taxonomy" id="315347"/>
    <lineage>
        <taxon>Eukaryota</taxon>
        <taxon>Viridiplantae</taxon>
        <taxon>Streptophyta</taxon>
        <taxon>Embryophyta</taxon>
        <taxon>Tracheophyta</taxon>
        <taxon>Spermatophyta</taxon>
        <taxon>Magnoliopsida</taxon>
        <taxon>eudicotyledons</taxon>
        <taxon>Gunneridae</taxon>
        <taxon>Pentapetalae</taxon>
        <taxon>asterids</taxon>
        <taxon>lamiids</taxon>
        <taxon>Solanales</taxon>
        <taxon>Solanaceae</taxon>
        <taxon>Solanoideae</taxon>
        <taxon>Solaneae</taxon>
        <taxon>Solanum</taxon>
    </lineage>
</organism>
<dbReference type="InterPro" id="IPR036397">
    <property type="entry name" value="RNaseH_sf"/>
</dbReference>
<dbReference type="PANTHER" id="PTHR47723:SF24">
    <property type="entry name" value="RNASE H TYPE-1 DOMAIN-CONTAINING PROTEIN"/>
    <property type="match status" value="1"/>
</dbReference>
<accession>A0AAF0QR23</accession>
<evidence type="ECO:0000313" key="4">
    <source>
        <dbReference type="Proteomes" id="UP001234989"/>
    </source>
</evidence>
<name>A0AAF0QR23_SOLVR</name>
<feature type="domain" description="RNase H type-1" evidence="2">
    <location>
        <begin position="63"/>
        <end position="210"/>
    </location>
</feature>
<reference evidence="3" key="1">
    <citation type="submission" date="2023-08" db="EMBL/GenBank/DDBJ databases">
        <title>A de novo genome assembly of Solanum verrucosum Schlechtendal, a Mexican diploid species geographically isolated from the other diploid A-genome species in potato relatives.</title>
        <authorList>
            <person name="Hosaka K."/>
        </authorList>
    </citation>
    <scope>NUCLEOTIDE SEQUENCE</scope>
    <source>
        <tissue evidence="3">Young leaves</tissue>
    </source>
</reference>
<feature type="compositionally biased region" description="Basic residues" evidence="1">
    <location>
        <begin position="184"/>
        <end position="202"/>
    </location>
</feature>
<dbReference type="AlphaFoldDB" id="A0AAF0QR23"/>
<dbReference type="SUPFAM" id="SSF53098">
    <property type="entry name" value="Ribonuclease H-like"/>
    <property type="match status" value="1"/>
</dbReference>
<sequence>MKHEGKRISVARIIHNVTRCLFVMLQLRKPNMTRSSDWPGMIREIETYCPKMKVKKVLWEFPPEGWVKYNTDGASRGNPGLSSYAFCLRDDRGDIHYAEGATLENTTNTVAETKAILEACNHSKKSQYNNIIIQTDSLLLCKVLEGTWVVPWLISDMVNEIKSRMQGKPQLIDDPQQKEPKTTVHPKREHHPRGKLQKRRKKDKENDADF</sequence>
<dbReference type="Pfam" id="PF13456">
    <property type="entry name" value="RVT_3"/>
    <property type="match status" value="1"/>
</dbReference>
<dbReference type="GO" id="GO:0004523">
    <property type="term" value="F:RNA-DNA hybrid ribonuclease activity"/>
    <property type="evidence" value="ECO:0007669"/>
    <property type="project" value="InterPro"/>
</dbReference>
<dbReference type="CDD" id="cd06222">
    <property type="entry name" value="RNase_H_like"/>
    <property type="match status" value="1"/>
</dbReference>
<evidence type="ECO:0000256" key="1">
    <source>
        <dbReference type="SAM" id="MobiDB-lite"/>
    </source>
</evidence>
<dbReference type="EMBL" id="CP133616">
    <property type="protein sequence ID" value="WMV28619.1"/>
    <property type="molecule type" value="Genomic_DNA"/>
</dbReference>
<dbReference type="GO" id="GO:0003676">
    <property type="term" value="F:nucleic acid binding"/>
    <property type="evidence" value="ECO:0007669"/>
    <property type="project" value="InterPro"/>
</dbReference>
<evidence type="ECO:0000313" key="3">
    <source>
        <dbReference type="EMBL" id="WMV28619.1"/>
    </source>
</evidence>
<gene>
    <name evidence="3" type="ORF">MTR67_022004</name>
</gene>
<dbReference type="PROSITE" id="PS50879">
    <property type="entry name" value="RNASE_H_1"/>
    <property type="match status" value="1"/>
</dbReference>
<dbReference type="InterPro" id="IPR053151">
    <property type="entry name" value="RNase_H-like"/>
</dbReference>